<name>A0A9N8ZKZ0_9GLOM</name>
<accession>A0A9N8ZKZ0</accession>
<dbReference type="Proteomes" id="UP000789739">
    <property type="component" value="Unassembled WGS sequence"/>
</dbReference>
<comment type="caution">
    <text evidence="1">The sequence shown here is derived from an EMBL/GenBank/DDBJ whole genome shotgun (WGS) entry which is preliminary data.</text>
</comment>
<dbReference type="AlphaFoldDB" id="A0A9N8ZKZ0"/>
<reference evidence="1" key="1">
    <citation type="submission" date="2021-06" db="EMBL/GenBank/DDBJ databases">
        <authorList>
            <person name="Kallberg Y."/>
            <person name="Tangrot J."/>
            <person name="Rosling A."/>
        </authorList>
    </citation>
    <scope>NUCLEOTIDE SEQUENCE</scope>
    <source>
        <strain evidence="1">BR232B</strain>
    </source>
</reference>
<sequence length="99" mass="11596">MAIERKMLMRLRKKKPDYVIFQAQQRQSNLDISGLLTTIQITINALITKSILGMADWILWRALGRYIVYLDIRLDNVDTRSFARVLNLTLANQSPRFEQ</sequence>
<protein>
    <submittedName>
        <fullName evidence="1">43_t:CDS:1</fullName>
    </submittedName>
</protein>
<evidence type="ECO:0000313" key="1">
    <source>
        <dbReference type="EMBL" id="CAG8499028.1"/>
    </source>
</evidence>
<proteinExistence type="predicted"/>
<gene>
    <name evidence="1" type="ORF">PBRASI_LOCUS2507</name>
</gene>
<dbReference type="EMBL" id="CAJVPI010000198">
    <property type="protein sequence ID" value="CAG8499028.1"/>
    <property type="molecule type" value="Genomic_DNA"/>
</dbReference>
<evidence type="ECO:0000313" key="2">
    <source>
        <dbReference type="Proteomes" id="UP000789739"/>
    </source>
</evidence>
<keyword evidence="2" id="KW-1185">Reference proteome</keyword>
<organism evidence="1 2">
    <name type="scientific">Paraglomus brasilianum</name>
    <dbReference type="NCBI Taxonomy" id="144538"/>
    <lineage>
        <taxon>Eukaryota</taxon>
        <taxon>Fungi</taxon>
        <taxon>Fungi incertae sedis</taxon>
        <taxon>Mucoromycota</taxon>
        <taxon>Glomeromycotina</taxon>
        <taxon>Glomeromycetes</taxon>
        <taxon>Paraglomerales</taxon>
        <taxon>Paraglomeraceae</taxon>
        <taxon>Paraglomus</taxon>
    </lineage>
</organism>